<evidence type="ECO:0000313" key="4">
    <source>
        <dbReference type="EMBL" id="HEB13946.1"/>
    </source>
</evidence>
<dbReference type="GO" id="GO:0008986">
    <property type="term" value="F:pyruvate, water dikinase activity"/>
    <property type="evidence" value="ECO:0007669"/>
    <property type="project" value="InterPro"/>
</dbReference>
<comment type="similarity">
    <text evidence="1">Belongs to the PEP-utilizing enzyme family.</text>
</comment>
<sequence length="476" mass="52711">MHSLSFLAEISLGDASSFGEEAAALGDLTKAGVSVSPAFVLPAAAYGEFLAQKEVKSILNLCDSKKLEEFHRLLMGIPLPTRLTKEIEGFYRSLSGPRDTLVSVRSVRAKKQVSDAPSLLSTIKRFWVDHMLSICDRGGNFFKEPLPIIVQQVADSDFSGNLHTSSPEVGSTDFCAVEVNHPSGKERFIFEKGTADVTKRIVSGVVEAPTAREEVADLVSWSQKIEQILGGSYTVSWKNYRGEFVFEEIKTVFLPRLRTTALEVWFDVDGVPDSAEGVWGFVVRDAATAKDTAKKFPSHKVLLLLEGTDFEQIDEFREARHKEGLKNLHLTLPPVRTVDGLREIKRHLSGERIQRGPHLKFFFRAFYPSNVILLKQFLEVGVDGVIFDEAALAQGLLGAETKVEPDDSLGWAISEASKIAKSEGVELLYLGDRARSWVLFELVRRGVKGIIVPQKHQKEFGKALQEAEGERLSPGV</sequence>
<keyword evidence="3" id="KW-0067">ATP-binding</keyword>
<dbReference type="InterPro" id="IPR013815">
    <property type="entry name" value="ATP_grasp_subdomain_1"/>
</dbReference>
<keyword evidence="2" id="KW-0547">Nucleotide-binding</keyword>
<proteinExistence type="inferred from homology"/>
<dbReference type="PANTHER" id="PTHR43030:SF1">
    <property type="entry name" value="PHOSPHOENOLPYRUVATE SYNTHASE"/>
    <property type="match status" value="1"/>
</dbReference>
<gene>
    <name evidence="4" type="ORF">ENI09_00850</name>
</gene>
<dbReference type="Gene3D" id="3.30.1490.20">
    <property type="entry name" value="ATP-grasp fold, A domain"/>
    <property type="match status" value="1"/>
</dbReference>
<dbReference type="GO" id="GO:0005524">
    <property type="term" value="F:ATP binding"/>
    <property type="evidence" value="ECO:0007669"/>
    <property type="project" value="UniProtKB-KW"/>
</dbReference>
<dbReference type="UniPathway" id="UPA00138"/>
<dbReference type="EMBL" id="DRHH01000035">
    <property type="protein sequence ID" value="HEB13946.1"/>
    <property type="molecule type" value="Genomic_DNA"/>
</dbReference>
<dbReference type="AlphaFoldDB" id="A0A7C1NMB1"/>
<dbReference type="Proteomes" id="UP000885744">
    <property type="component" value="Unassembled WGS sequence"/>
</dbReference>
<accession>A0A7C1NMB1</accession>
<dbReference type="InterPro" id="IPR006319">
    <property type="entry name" value="PEP_synth"/>
</dbReference>
<organism evidence="4">
    <name type="scientific">candidate division WWE3 bacterium</name>
    <dbReference type="NCBI Taxonomy" id="2053526"/>
    <lineage>
        <taxon>Bacteria</taxon>
        <taxon>Katanobacteria</taxon>
    </lineage>
</organism>
<evidence type="ECO:0000256" key="1">
    <source>
        <dbReference type="ARBA" id="ARBA00007837"/>
    </source>
</evidence>
<dbReference type="GO" id="GO:0006094">
    <property type="term" value="P:gluconeogenesis"/>
    <property type="evidence" value="ECO:0007669"/>
    <property type="project" value="UniProtKB-UniPathway"/>
</dbReference>
<name>A0A7C1NMB1_UNCKA</name>
<evidence type="ECO:0000256" key="2">
    <source>
        <dbReference type="ARBA" id="ARBA00022741"/>
    </source>
</evidence>
<dbReference type="PANTHER" id="PTHR43030">
    <property type="entry name" value="PHOSPHOENOLPYRUVATE SYNTHASE"/>
    <property type="match status" value="1"/>
</dbReference>
<evidence type="ECO:0000256" key="3">
    <source>
        <dbReference type="ARBA" id="ARBA00022840"/>
    </source>
</evidence>
<dbReference type="SUPFAM" id="SSF56059">
    <property type="entry name" value="Glutathione synthetase ATP-binding domain-like"/>
    <property type="match status" value="1"/>
</dbReference>
<comment type="caution">
    <text evidence="4">The sequence shown here is derived from an EMBL/GenBank/DDBJ whole genome shotgun (WGS) entry which is preliminary data.</text>
</comment>
<protein>
    <submittedName>
        <fullName evidence="4">Uncharacterized protein</fullName>
    </submittedName>
</protein>
<reference evidence="4" key="1">
    <citation type="journal article" date="2020" name="mSystems">
        <title>Genome- and Community-Level Interaction Insights into Carbon Utilization and Element Cycling Functions of Hydrothermarchaeota in Hydrothermal Sediment.</title>
        <authorList>
            <person name="Zhou Z."/>
            <person name="Liu Y."/>
            <person name="Xu W."/>
            <person name="Pan J."/>
            <person name="Luo Z.H."/>
            <person name="Li M."/>
        </authorList>
    </citation>
    <scope>NUCLEOTIDE SEQUENCE [LARGE SCALE GENOMIC DNA]</scope>
    <source>
        <strain evidence="4">HyVt-365</strain>
    </source>
</reference>